<feature type="domain" description="IclR-ED" evidence="7">
    <location>
        <begin position="69"/>
        <end position="252"/>
    </location>
</feature>
<dbReference type="GO" id="GO:0003700">
    <property type="term" value="F:DNA-binding transcription factor activity"/>
    <property type="evidence" value="ECO:0007669"/>
    <property type="project" value="TreeGrafter"/>
</dbReference>
<dbReference type="Pfam" id="PF09339">
    <property type="entry name" value="HTH_IclR"/>
    <property type="match status" value="1"/>
</dbReference>
<evidence type="ECO:0000259" key="7">
    <source>
        <dbReference type="PROSITE" id="PS51078"/>
    </source>
</evidence>
<dbReference type="AlphaFoldDB" id="A0A857DKN4"/>
<protein>
    <recommendedName>
        <fullName evidence="5">Glycerol operon regulatory protein</fullName>
    </recommendedName>
</protein>
<evidence type="ECO:0000256" key="3">
    <source>
        <dbReference type="ARBA" id="ARBA00023163"/>
    </source>
</evidence>
<feature type="domain" description="HTH iclR-type" evidence="6">
    <location>
        <begin position="6"/>
        <end position="68"/>
    </location>
</feature>
<gene>
    <name evidence="8" type="ORF">GQ588_13080</name>
</gene>
<sequence length="255" mass="28567">MTERYVQTVERALDILEVLASSRESFGVTEIGSKIGLHKSTVHRIIQTLCYRGYVEKEKDRERYRLGIKIAEVGNAFFNQLEVRKVAERYLESLAKTFDEVVHLVLPDNGEVVFIDHKESSQLIGMHSKVGSRGYMHCTAVGKAILSTLPEEEVRLILQKKGMPRFTQQTITDPEKLIEQLKEIRKTGIAVAAEETEVGVINIGTPIYDYSGGTIGAISISGPINRLMEKGIEKVGQEIKRVGQDISFRLGYSGR</sequence>
<dbReference type="InterPro" id="IPR050707">
    <property type="entry name" value="HTH_MetabolicPath_Reg"/>
</dbReference>
<evidence type="ECO:0000313" key="9">
    <source>
        <dbReference type="Proteomes" id="UP000430508"/>
    </source>
</evidence>
<dbReference type="InterPro" id="IPR005471">
    <property type="entry name" value="Tscrpt_reg_IclR_N"/>
</dbReference>
<evidence type="ECO:0000313" key="8">
    <source>
        <dbReference type="EMBL" id="QHA01507.1"/>
    </source>
</evidence>
<dbReference type="InterPro" id="IPR036390">
    <property type="entry name" value="WH_DNA-bd_sf"/>
</dbReference>
<dbReference type="SMART" id="SM00346">
    <property type="entry name" value="HTH_ICLR"/>
    <property type="match status" value="1"/>
</dbReference>
<dbReference type="Proteomes" id="UP000430508">
    <property type="component" value="Chromosome"/>
</dbReference>
<evidence type="ECO:0000256" key="5">
    <source>
        <dbReference type="ARBA" id="ARBA00070406"/>
    </source>
</evidence>
<comment type="function">
    <text evidence="4">May be an activator protein for the gylABX operon.</text>
</comment>
<dbReference type="EMBL" id="CP046996">
    <property type="protein sequence ID" value="QHA01507.1"/>
    <property type="molecule type" value="Genomic_DNA"/>
</dbReference>
<evidence type="ECO:0000256" key="1">
    <source>
        <dbReference type="ARBA" id="ARBA00023015"/>
    </source>
</evidence>
<organism evidence="8 9">
    <name type="scientific">Dehalobacter restrictus</name>
    <dbReference type="NCBI Taxonomy" id="55583"/>
    <lineage>
        <taxon>Bacteria</taxon>
        <taxon>Bacillati</taxon>
        <taxon>Bacillota</taxon>
        <taxon>Clostridia</taxon>
        <taxon>Eubacteriales</taxon>
        <taxon>Desulfitobacteriaceae</taxon>
        <taxon>Dehalobacter</taxon>
    </lineage>
</organism>
<dbReference type="Gene3D" id="1.10.10.10">
    <property type="entry name" value="Winged helix-like DNA-binding domain superfamily/Winged helix DNA-binding domain"/>
    <property type="match status" value="1"/>
</dbReference>
<dbReference type="GO" id="GO:0045892">
    <property type="term" value="P:negative regulation of DNA-templated transcription"/>
    <property type="evidence" value="ECO:0007669"/>
    <property type="project" value="TreeGrafter"/>
</dbReference>
<dbReference type="GO" id="GO:0003677">
    <property type="term" value="F:DNA binding"/>
    <property type="evidence" value="ECO:0007669"/>
    <property type="project" value="UniProtKB-KW"/>
</dbReference>
<dbReference type="PANTHER" id="PTHR30136">
    <property type="entry name" value="HELIX-TURN-HELIX TRANSCRIPTIONAL REGULATOR, ICLR FAMILY"/>
    <property type="match status" value="1"/>
</dbReference>
<evidence type="ECO:0000256" key="2">
    <source>
        <dbReference type="ARBA" id="ARBA00023125"/>
    </source>
</evidence>
<keyword evidence="3" id="KW-0804">Transcription</keyword>
<dbReference type="RefSeq" id="WP_025206136.1">
    <property type="nucleotide sequence ID" value="NZ_CP046996.1"/>
</dbReference>
<keyword evidence="1" id="KW-0805">Transcription regulation</keyword>
<dbReference type="Pfam" id="PF01614">
    <property type="entry name" value="IclR_C"/>
    <property type="match status" value="1"/>
</dbReference>
<dbReference type="InterPro" id="IPR014757">
    <property type="entry name" value="Tscrpt_reg_IclR_C"/>
</dbReference>
<dbReference type="SUPFAM" id="SSF55781">
    <property type="entry name" value="GAF domain-like"/>
    <property type="match status" value="1"/>
</dbReference>
<dbReference type="InterPro" id="IPR036388">
    <property type="entry name" value="WH-like_DNA-bd_sf"/>
</dbReference>
<proteinExistence type="predicted"/>
<dbReference type="PANTHER" id="PTHR30136:SF24">
    <property type="entry name" value="HTH-TYPE TRANSCRIPTIONAL REPRESSOR ALLR"/>
    <property type="match status" value="1"/>
</dbReference>
<name>A0A857DKN4_9FIRM</name>
<reference evidence="8 9" key="1">
    <citation type="submission" date="2019-12" db="EMBL/GenBank/DDBJ databases">
        <title>Sequence classification of anaerobic respiratory reductive dehalogenases: First we see many, then we see few.</title>
        <authorList>
            <person name="Molenda O."/>
            <person name="Puentes Jacome L.A."/>
            <person name="Cao X."/>
            <person name="Nesbo C.L."/>
            <person name="Tang S."/>
            <person name="Morson N."/>
            <person name="Patron J."/>
            <person name="Lomheim L."/>
            <person name="Wishart D.S."/>
            <person name="Edwards E.A."/>
        </authorList>
    </citation>
    <scope>NUCLEOTIDE SEQUENCE [LARGE SCALE GENOMIC DNA]</scope>
    <source>
        <strain evidence="8 9">12DCA</strain>
    </source>
</reference>
<evidence type="ECO:0000256" key="4">
    <source>
        <dbReference type="ARBA" id="ARBA00058938"/>
    </source>
</evidence>
<dbReference type="PROSITE" id="PS51077">
    <property type="entry name" value="HTH_ICLR"/>
    <property type="match status" value="1"/>
</dbReference>
<dbReference type="SUPFAM" id="SSF46785">
    <property type="entry name" value="Winged helix' DNA-binding domain"/>
    <property type="match status" value="1"/>
</dbReference>
<evidence type="ECO:0000259" key="6">
    <source>
        <dbReference type="PROSITE" id="PS51077"/>
    </source>
</evidence>
<dbReference type="InterPro" id="IPR029016">
    <property type="entry name" value="GAF-like_dom_sf"/>
</dbReference>
<dbReference type="FunFam" id="1.10.10.10:FF:000056">
    <property type="entry name" value="IclR family transcriptional regulator"/>
    <property type="match status" value="1"/>
</dbReference>
<accession>A0A857DKN4</accession>
<keyword evidence="2" id="KW-0238">DNA-binding</keyword>
<dbReference type="Gene3D" id="3.30.450.40">
    <property type="match status" value="1"/>
</dbReference>
<dbReference type="PROSITE" id="PS51078">
    <property type="entry name" value="ICLR_ED"/>
    <property type="match status" value="1"/>
</dbReference>